<keyword evidence="2 4" id="KW-0378">Hydrolase</keyword>
<accession>A0A174FUF2</accession>
<dbReference type="InterPro" id="IPR029058">
    <property type="entry name" value="AB_hydrolase_fold"/>
</dbReference>
<comment type="similarity">
    <text evidence="1">Belongs to the 'GDXG' lipolytic enzyme family.</text>
</comment>
<dbReference type="AlphaFoldDB" id="A0A174FUF2"/>
<dbReference type="EMBL" id="QRVL01000011">
    <property type="protein sequence ID" value="RGS38738.1"/>
    <property type="molecule type" value="Genomic_DNA"/>
</dbReference>
<dbReference type="PANTHER" id="PTHR48081:SF8">
    <property type="entry name" value="ALPHA_BETA HYDROLASE FOLD-3 DOMAIN-CONTAINING PROTEIN-RELATED"/>
    <property type="match status" value="1"/>
</dbReference>
<evidence type="ECO:0000259" key="3">
    <source>
        <dbReference type="Pfam" id="PF07859"/>
    </source>
</evidence>
<gene>
    <name evidence="4" type="ORF">DWX93_12195</name>
</gene>
<organism evidence="4 5">
    <name type="scientific">Roseburia hominis</name>
    <dbReference type="NCBI Taxonomy" id="301301"/>
    <lineage>
        <taxon>Bacteria</taxon>
        <taxon>Bacillati</taxon>
        <taxon>Bacillota</taxon>
        <taxon>Clostridia</taxon>
        <taxon>Lachnospirales</taxon>
        <taxon>Lachnospiraceae</taxon>
        <taxon>Roseburia</taxon>
    </lineage>
</organism>
<dbReference type="GeneID" id="93723699"/>
<dbReference type="Proteomes" id="UP000266172">
    <property type="component" value="Unassembled WGS sequence"/>
</dbReference>
<dbReference type="GO" id="GO:0016787">
    <property type="term" value="F:hydrolase activity"/>
    <property type="evidence" value="ECO:0007669"/>
    <property type="project" value="UniProtKB-KW"/>
</dbReference>
<sequence length="336" mass="37434">MGEIKLQINPKNRPAVPAVNWQQARVLEMQEEYAAAFDTSLVNTIEEMRAAYNEERKMWNTGGPVMAETVDFDVPYEGDKVPVRLLRPVKAEKLPVIFFMHGGGFVEGNNDTHSMAQRKLAAYSGCVVIGIDYSLAPEIKYPRAIKECVAVCHYVSEHADEYGIDPEKIGFAGDSGGANMAMGVCMCLRDEGFDVSKIKGNILYYGGYGLMSSISSYQHGGKWDGMSEADLSSPSCYIAPDVNRFDCPYFHIYANDLTHDVPPCFLVAAELDPLRDDSKLLYEILTNNGIQAEYHEYKGALHAFIHYSKVMDDAEDALRRGAHFFAHNCGLDPRNE</sequence>
<dbReference type="InterPro" id="IPR013094">
    <property type="entry name" value="AB_hydrolase_3"/>
</dbReference>
<dbReference type="OMA" id="NLCVRGN"/>
<dbReference type="InterPro" id="IPR050300">
    <property type="entry name" value="GDXG_lipolytic_enzyme"/>
</dbReference>
<evidence type="ECO:0000313" key="4">
    <source>
        <dbReference type="EMBL" id="RGS38738.1"/>
    </source>
</evidence>
<dbReference type="PROSITE" id="PS01173">
    <property type="entry name" value="LIPASE_GDXG_HIS"/>
    <property type="match status" value="1"/>
</dbReference>
<comment type="caution">
    <text evidence="4">The sequence shown here is derived from an EMBL/GenBank/DDBJ whole genome shotgun (WGS) entry which is preliminary data.</text>
</comment>
<evidence type="ECO:0000256" key="1">
    <source>
        <dbReference type="ARBA" id="ARBA00010515"/>
    </source>
</evidence>
<dbReference type="PANTHER" id="PTHR48081">
    <property type="entry name" value="AB HYDROLASE SUPERFAMILY PROTEIN C4A8.06C"/>
    <property type="match status" value="1"/>
</dbReference>
<proteinExistence type="inferred from homology"/>
<dbReference type="InterPro" id="IPR002168">
    <property type="entry name" value="Lipase_GDXG_HIS_AS"/>
</dbReference>
<feature type="domain" description="Alpha/beta hydrolase fold-3" evidence="3">
    <location>
        <begin position="97"/>
        <end position="305"/>
    </location>
</feature>
<dbReference type="Pfam" id="PF07859">
    <property type="entry name" value="Abhydrolase_3"/>
    <property type="match status" value="1"/>
</dbReference>
<name>A0A174FUF2_9FIRM</name>
<evidence type="ECO:0000256" key="2">
    <source>
        <dbReference type="ARBA" id="ARBA00022801"/>
    </source>
</evidence>
<dbReference type="SUPFAM" id="SSF53474">
    <property type="entry name" value="alpha/beta-Hydrolases"/>
    <property type="match status" value="1"/>
</dbReference>
<reference evidence="4 5" key="1">
    <citation type="submission" date="2018-08" db="EMBL/GenBank/DDBJ databases">
        <title>A genome reference for cultivated species of the human gut microbiota.</title>
        <authorList>
            <person name="Zou Y."/>
            <person name="Xue W."/>
            <person name="Luo G."/>
        </authorList>
    </citation>
    <scope>NUCLEOTIDE SEQUENCE [LARGE SCALE GENOMIC DNA]</scope>
    <source>
        <strain evidence="4 5">AF22-12AC</strain>
    </source>
</reference>
<evidence type="ECO:0000313" key="5">
    <source>
        <dbReference type="Proteomes" id="UP000266172"/>
    </source>
</evidence>
<dbReference type="RefSeq" id="WP_014080061.1">
    <property type="nucleotide sequence ID" value="NZ_CATVZQ010000015.1"/>
</dbReference>
<protein>
    <submittedName>
        <fullName evidence="4">Steryl acetyl hydrolase</fullName>
    </submittedName>
</protein>
<dbReference type="Gene3D" id="3.40.50.1820">
    <property type="entry name" value="alpha/beta hydrolase"/>
    <property type="match status" value="1"/>
</dbReference>